<dbReference type="EMBL" id="BKCJ011428115">
    <property type="protein sequence ID" value="GFD32785.1"/>
    <property type="molecule type" value="Genomic_DNA"/>
</dbReference>
<name>A0A699VBN2_TANCI</name>
<organism evidence="1">
    <name type="scientific">Tanacetum cinerariifolium</name>
    <name type="common">Dalmatian daisy</name>
    <name type="synonym">Chrysanthemum cinerariifolium</name>
    <dbReference type="NCBI Taxonomy" id="118510"/>
    <lineage>
        <taxon>Eukaryota</taxon>
        <taxon>Viridiplantae</taxon>
        <taxon>Streptophyta</taxon>
        <taxon>Embryophyta</taxon>
        <taxon>Tracheophyta</taxon>
        <taxon>Spermatophyta</taxon>
        <taxon>Magnoliopsida</taxon>
        <taxon>eudicotyledons</taxon>
        <taxon>Gunneridae</taxon>
        <taxon>Pentapetalae</taxon>
        <taxon>asterids</taxon>
        <taxon>campanulids</taxon>
        <taxon>Asterales</taxon>
        <taxon>Asteraceae</taxon>
        <taxon>Asteroideae</taxon>
        <taxon>Anthemideae</taxon>
        <taxon>Anthemidinae</taxon>
        <taxon>Tanacetum</taxon>
    </lineage>
</organism>
<dbReference type="AlphaFoldDB" id="A0A699VBN2"/>
<evidence type="ECO:0000313" key="1">
    <source>
        <dbReference type="EMBL" id="GFD32785.1"/>
    </source>
</evidence>
<feature type="non-terminal residue" evidence="1">
    <location>
        <position position="1"/>
    </location>
</feature>
<sequence length="74" mass="7425">PITRMADDLMAASRQALAGPSAVNAVVAADPRILDGREEAADDLGLHPDVAHQLRAIAAAELMAQGVLPGGGTG</sequence>
<proteinExistence type="predicted"/>
<comment type="caution">
    <text evidence="1">The sequence shown here is derived from an EMBL/GenBank/DDBJ whole genome shotgun (WGS) entry which is preliminary data.</text>
</comment>
<gene>
    <name evidence="1" type="ORF">Tci_904754</name>
</gene>
<accession>A0A699VBN2</accession>
<protein>
    <submittedName>
        <fullName evidence="1">Uncharacterized protein</fullName>
    </submittedName>
</protein>
<reference evidence="1" key="1">
    <citation type="journal article" date="2019" name="Sci. Rep.">
        <title>Draft genome of Tanacetum cinerariifolium, the natural source of mosquito coil.</title>
        <authorList>
            <person name="Yamashiro T."/>
            <person name="Shiraishi A."/>
            <person name="Satake H."/>
            <person name="Nakayama K."/>
        </authorList>
    </citation>
    <scope>NUCLEOTIDE SEQUENCE</scope>
</reference>